<dbReference type="KEGG" id="caby:Cabys_3646"/>
<dbReference type="HOGENOM" id="CLU_896250_0_0_0"/>
<dbReference type="RefSeq" id="WP_006928174.1">
    <property type="nucleotide sequence ID" value="NZ_CM001402.1"/>
</dbReference>
<sequence length="310" mass="33839">MLSNEELQEILKAQITTGLGGLASPQDAEEFIDLAVEQSAVLQAIRVETGIKTSMNLDALELGEPAMVAATEATAPAPDDVVAPTHIRKVLQPVEVIAAYDVSFSFLRKNIEGDRVNETLNRIFAKRWGKDTVQLIFTGDTALTGTTRTDKLKKILDGFVKQAEGDADVHDYTIPDTPTYSGKDGVFNSMLKLLPKDYRDQRAELSFFCSQNVVDAYLDELGERATSLGDTVLLQGEKMPYRGVVLRPVFGMPDNRIILTLNQNLAVGFGEQMTVGRDISNRERLLKVTITGQIDCKYVVGDAVVLGAGA</sequence>
<dbReference type="eggNOG" id="COG3740">
    <property type="taxonomic scope" value="Bacteria"/>
</dbReference>
<dbReference type="AlphaFoldDB" id="H1XPV4"/>
<protein>
    <submittedName>
        <fullName evidence="1">Phage capsid and scaffold</fullName>
    </submittedName>
</protein>
<evidence type="ECO:0000313" key="1">
    <source>
        <dbReference type="EMBL" id="APF20392.1"/>
    </source>
</evidence>
<evidence type="ECO:0000313" key="3">
    <source>
        <dbReference type="Proteomes" id="UP000004671"/>
    </source>
</evidence>
<dbReference type="PaxDb" id="880073-Calab_1459"/>
<dbReference type="STRING" id="880073.Cabys_3646"/>
<dbReference type="Proteomes" id="UP000004671">
    <property type="component" value="Chromosome"/>
</dbReference>
<organism evidence="2 3">
    <name type="scientific">Caldithrix abyssi DSM 13497</name>
    <dbReference type="NCBI Taxonomy" id="880073"/>
    <lineage>
        <taxon>Bacteria</taxon>
        <taxon>Pseudomonadati</taxon>
        <taxon>Calditrichota</taxon>
        <taxon>Calditrichia</taxon>
        <taxon>Calditrichales</taxon>
        <taxon>Calditrichaceae</taxon>
        <taxon>Caldithrix</taxon>
    </lineage>
</organism>
<gene>
    <name evidence="1" type="ORF">Cabys_3646</name>
    <name evidence="2" type="ORF">Calab_1459</name>
</gene>
<proteinExistence type="predicted"/>
<accession>H1XPV4</accession>
<reference evidence="1 4" key="2">
    <citation type="submission" date="2016-11" db="EMBL/GenBank/DDBJ databases">
        <title>Genomic analysis of Caldithrix abyssi and proposal of a novel bacterial phylum Caldithrichaeota.</title>
        <authorList>
            <person name="Kublanov I."/>
            <person name="Sigalova O."/>
            <person name="Gavrilov S."/>
            <person name="Lebedinsky A."/>
            <person name="Ivanova N."/>
            <person name="Daum C."/>
            <person name="Reddy T."/>
            <person name="Klenk H.P."/>
            <person name="Goker M."/>
            <person name="Reva O."/>
            <person name="Miroshnichenko M."/>
            <person name="Kyprides N."/>
            <person name="Woyke T."/>
            <person name="Gelfand M."/>
        </authorList>
    </citation>
    <scope>NUCLEOTIDE SEQUENCE [LARGE SCALE GENOMIC DNA]</scope>
    <source>
        <strain evidence="1 4">LF13</strain>
    </source>
</reference>
<evidence type="ECO:0000313" key="4">
    <source>
        <dbReference type="Proteomes" id="UP000183868"/>
    </source>
</evidence>
<dbReference type="EMBL" id="CM001402">
    <property type="protein sequence ID" value="EHO41080.1"/>
    <property type="molecule type" value="Genomic_DNA"/>
</dbReference>
<keyword evidence="3" id="KW-1185">Reference proteome</keyword>
<reference evidence="2 3" key="1">
    <citation type="submission" date="2011-09" db="EMBL/GenBank/DDBJ databases">
        <title>The permanent draft genome of Caldithrix abyssi DSM 13497.</title>
        <authorList>
            <consortium name="US DOE Joint Genome Institute (JGI-PGF)"/>
            <person name="Lucas S."/>
            <person name="Han J."/>
            <person name="Lapidus A."/>
            <person name="Bruce D."/>
            <person name="Goodwin L."/>
            <person name="Pitluck S."/>
            <person name="Peters L."/>
            <person name="Kyrpides N."/>
            <person name="Mavromatis K."/>
            <person name="Ivanova N."/>
            <person name="Mikhailova N."/>
            <person name="Chertkov O."/>
            <person name="Detter J.C."/>
            <person name="Tapia R."/>
            <person name="Han C."/>
            <person name="Land M."/>
            <person name="Hauser L."/>
            <person name="Markowitz V."/>
            <person name="Cheng J.-F."/>
            <person name="Hugenholtz P."/>
            <person name="Woyke T."/>
            <person name="Wu D."/>
            <person name="Spring S."/>
            <person name="Brambilla E."/>
            <person name="Klenk H.-P."/>
            <person name="Eisen J.A."/>
        </authorList>
    </citation>
    <scope>NUCLEOTIDE SEQUENCE [LARGE SCALE GENOMIC DNA]</scope>
    <source>
        <strain evidence="2 3">DSM 13497</strain>
    </source>
</reference>
<name>H1XPV4_CALAY</name>
<dbReference type="InParanoid" id="H1XPV4"/>
<dbReference type="EMBL" id="CP018099">
    <property type="protein sequence ID" value="APF20392.1"/>
    <property type="molecule type" value="Genomic_DNA"/>
</dbReference>
<dbReference type="Proteomes" id="UP000183868">
    <property type="component" value="Chromosome"/>
</dbReference>
<evidence type="ECO:0000313" key="2">
    <source>
        <dbReference type="EMBL" id="EHO41080.1"/>
    </source>
</evidence>